<feature type="binding site" evidence="2">
    <location>
        <position position="76"/>
    </location>
    <ligand>
        <name>Fe cation</name>
        <dbReference type="ChEBI" id="CHEBI:24875"/>
        <label>2</label>
    </ligand>
</feature>
<feature type="binding site" evidence="2">
    <location>
        <position position="49"/>
    </location>
    <ligand>
        <name>Fe cation</name>
        <dbReference type="ChEBI" id="CHEBI:24875"/>
        <label>1</label>
    </ligand>
</feature>
<protein>
    <submittedName>
        <fullName evidence="3">Putative metallophosphoesterase</fullName>
    </submittedName>
</protein>
<dbReference type="PIRSF" id="PIRSF004789">
    <property type="entry name" value="DR1281"/>
    <property type="match status" value="1"/>
</dbReference>
<feature type="binding site" evidence="2">
    <location>
        <position position="17"/>
    </location>
    <ligand>
        <name>Fe cation</name>
        <dbReference type="ChEBI" id="CHEBI:24875"/>
        <label>1</label>
    </ligand>
</feature>
<organism evidence="3 4">
    <name type="scientific">Mesomycoplasma neurolyticum</name>
    <dbReference type="NCBI Taxonomy" id="2120"/>
    <lineage>
        <taxon>Bacteria</taxon>
        <taxon>Bacillati</taxon>
        <taxon>Mycoplasmatota</taxon>
        <taxon>Mycoplasmoidales</taxon>
        <taxon>Metamycoplasmataceae</taxon>
        <taxon>Mesomycoplasma</taxon>
    </lineage>
</organism>
<dbReference type="InterPro" id="IPR005235">
    <property type="entry name" value="YmdB-like"/>
</dbReference>
<dbReference type="SUPFAM" id="SSF56300">
    <property type="entry name" value="Metallo-dependent phosphatases"/>
    <property type="match status" value="1"/>
</dbReference>
<reference evidence="3 4" key="1">
    <citation type="submission" date="2019-01" db="EMBL/GenBank/DDBJ databases">
        <authorList>
            <consortium name="Pathogen Informatics"/>
        </authorList>
    </citation>
    <scope>NUCLEOTIDE SEQUENCE [LARGE SCALE GENOMIC DNA]</scope>
    <source>
        <strain evidence="3 4">NCTC10166</strain>
    </source>
</reference>
<keyword evidence="2" id="KW-0479">Metal-binding</keyword>
<dbReference type="GO" id="GO:0004113">
    <property type="term" value="F:2',3'-cyclic-nucleotide 3'-phosphodiesterase activity"/>
    <property type="evidence" value="ECO:0007669"/>
    <property type="project" value="TreeGrafter"/>
</dbReference>
<dbReference type="Proteomes" id="UP000289440">
    <property type="component" value="Chromosome"/>
</dbReference>
<keyword evidence="4" id="KW-1185">Reference proteome</keyword>
<dbReference type="Gene3D" id="3.60.21.10">
    <property type="match status" value="1"/>
</dbReference>
<evidence type="ECO:0000256" key="2">
    <source>
        <dbReference type="PIRSR" id="PIRSR004789-51"/>
    </source>
</evidence>
<feature type="binding site" evidence="2">
    <location>
        <position position="48"/>
    </location>
    <ligand>
        <name>Fe cation</name>
        <dbReference type="ChEBI" id="CHEBI:24875"/>
        <label>1</label>
    </ligand>
</feature>
<evidence type="ECO:0000313" key="3">
    <source>
        <dbReference type="EMBL" id="VEU59724.1"/>
    </source>
</evidence>
<dbReference type="EMBL" id="LR214951">
    <property type="protein sequence ID" value="VEU59724.1"/>
    <property type="molecule type" value="Genomic_DNA"/>
</dbReference>
<sequence>MFYKNKNKELAILFIGDVFGHVGIHAIEKYLNKIKAEYKIDVVIAQCENVTNRKGMNQKDYKILKKLGVDIITLGNHVWADKDILNIIENKDILRPYNVNDIYPGHGTEVFEINGVNLRVTSMLGQIFNKLLKPWNEEIANNFFDAFDEIEKNDLKNQNVDYHIIDFHAETTSEKNVFGLYLDGKISAMLGTHTHVQTNDAKVLPKGTLYITDVGMTGPSNAAIGANYEEIYQKMRFGKYTKFKISNTTEQFNAVYLFLSKNEKDKKIFPISI</sequence>
<evidence type="ECO:0000256" key="1">
    <source>
        <dbReference type="PIRSR" id="PIRSR004789-50"/>
    </source>
</evidence>
<gene>
    <name evidence="3" type="ORF">NCTC10166_00706</name>
</gene>
<feature type="binding site" evidence="2">
    <location>
        <position position="195"/>
    </location>
    <ligand>
        <name>Fe cation</name>
        <dbReference type="ChEBI" id="CHEBI:24875"/>
        <label>1</label>
    </ligand>
</feature>
<evidence type="ECO:0000313" key="4">
    <source>
        <dbReference type="Proteomes" id="UP000289440"/>
    </source>
</evidence>
<name>A0A449A665_9BACT</name>
<proteinExistence type="predicted"/>
<feature type="binding site" evidence="2">
    <location>
        <position position="48"/>
    </location>
    <ligand>
        <name>Fe cation</name>
        <dbReference type="ChEBI" id="CHEBI:24875"/>
        <label>2</label>
    </ligand>
</feature>
<accession>A0A449A665</accession>
<feature type="binding site" evidence="2">
    <location>
        <position position="193"/>
    </location>
    <ligand>
        <name>Fe cation</name>
        <dbReference type="ChEBI" id="CHEBI:24875"/>
        <label>2</label>
    </ligand>
</feature>
<dbReference type="AlphaFoldDB" id="A0A449A665"/>
<dbReference type="Pfam" id="PF13277">
    <property type="entry name" value="YmdB"/>
    <property type="match status" value="1"/>
</dbReference>
<dbReference type="InterPro" id="IPR029052">
    <property type="entry name" value="Metallo-depent_PP-like"/>
</dbReference>
<dbReference type="OrthoDB" id="9801109at2"/>
<dbReference type="GO" id="GO:0046872">
    <property type="term" value="F:metal ion binding"/>
    <property type="evidence" value="ECO:0007669"/>
    <property type="project" value="UniProtKB-KW"/>
</dbReference>
<dbReference type="KEGG" id="mnu:NCTC10166_00706"/>
<dbReference type="RefSeq" id="WP_129720095.1">
    <property type="nucleotide sequence ID" value="NZ_LR214951.1"/>
</dbReference>
<dbReference type="PANTHER" id="PTHR36303">
    <property type="entry name" value="2',3'-CYCLIC-NUCLEOTIDE 2'-PHOSPHODIESTERASE"/>
    <property type="match status" value="1"/>
</dbReference>
<dbReference type="PANTHER" id="PTHR36303:SF1">
    <property type="entry name" value="2',3'-CYCLIC-NUCLEOTIDE 2'-PHOSPHODIESTERASE"/>
    <property type="match status" value="1"/>
</dbReference>
<feature type="active site" description="Proton donor" evidence="1">
    <location>
        <position position="77"/>
    </location>
</feature>
<feature type="binding site" evidence="2">
    <location>
        <position position="168"/>
    </location>
    <ligand>
        <name>Fe cation</name>
        <dbReference type="ChEBI" id="CHEBI:24875"/>
        <label>2</label>
    </ligand>
</feature>